<dbReference type="AlphaFoldDB" id="A0A934V6Z3"/>
<accession>A0A934V6Z3</accession>
<evidence type="ECO:0000313" key="1">
    <source>
        <dbReference type="EMBL" id="MBK1786715.1"/>
    </source>
</evidence>
<gene>
    <name evidence="1" type="primary">yaaA</name>
    <name evidence="1" type="ORF">JHE00_20510</name>
</gene>
<protein>
    <submittedName>
        <fullName evidence="1">Peroxide stress protein YaaA</fullName>
    </submittedName>
</protein>
<dbReference type="PANTHER" id="PTHR30283">
    <property type="entry name" value="PEROXIDE STRESS RESPONSE PROTEIN YAAA"/>
    <property type="match status" value="1"/>
</dbReference>
<dbReference type="RefSeq" id="WP_200320540.1">
    <property type="nucleotide sequence ID" value="NZ_JAENJH010000005.1"/>
</dbReference>
<dbReference type="PANTHER" id="PTHR30283:SF4">
    <property type="entry name" value="PEROXIDE STRESS RESISTANCE PROTEIN YAAA"/>
    <property type="match status" value="1"/>
</dbReference>
<dbReference type="Proteomes" id="UP000635245">
    <property type="component" value="Unassembled WGS sequence"/>
</dbReference>
<sequence>MLVLLPPSETKADGGDGGPLDLDALSFPELNPLRRKLVDALVELSADVPASLAALGLSERQEDEVERNARLWAAPTTGALHRYTGVLYDALGAASFSKAELARAGGRLAVASALFGVVRAHDPIPAYRLSGGSTMPGFGTLRSLWRPALEPALAEVEGLVVDLRSGTYAALARVPGAVTVRVVTEDSSGKRKTVSHHNKAYKGKLAAALATSRSNPSTVDGVARVAAKAGIAVERTGERELELLTKA</sequence>
<keyword evidence="2" id="KW-1185">Reference proteome</keyword>
<name>A0A934V6Z3_9PSEU</name>
<proteinExistence type="predicted"/>
<dbReference type="InterPro" id="IPR005583">
    <property type="entry name" value="YaaA"/>
</dbReference>
<dbReference type="EMBL" id="JAENJH010000005">
    <property type="protein sequence ID" value="MBK1786715.1"/>
    <property type="molecule type" value="Genomic_DNA"/>
</dbReference>
<reference evidence="1" key="1">
    <citation type="submission" date="2020-12" db="EMBL/GenBank/DDBJ databases">
        <title>Prauserella sp. ASG 168, a novel actinomycete isolated from cave rock.</title>
        <authorList>
            <person name="Suriyachadkun C."/>
        </authorList>
    </citation>
    <scope>NUCLEOTIDE SEQUENCE</scope>
    <source>
        <strain evidence="1">ASG 168</strain>
    </source>
</reference>
<dbReference type="NCBIfam" id="NF002544">
    <property type="entry name" value="PRK02101.2-1"/>
    <property type="match status" value="1"/>
</dbReference>
<dbReference type="GO" id="GO:0033194">
    <property type="term" value="P:response to hydroperoxide"/>
    <property type="evidence" value="ECO:0007669"/>
    <property type="project" value="TreeGrafter"/>
</dbReference>
<organism evidence="1 2">
    <name type="scientific">Prauserella cavernicola</name>
    <dbReference type="NCBI Taxonomy" id="2800127"/>
    <lineage>
        <taxon>Bacteria</taxon>
        <taxon>Bacillati</taxon>
        <taxon>Actinomycetota</taxon>
        <taxon>Actinomycetes</taxon>
        <taxon>Pseudonocardiales</taxon>
        <taxon>Pseudonocardiaceae</taxon>
        <taxon>Prauserella</taxon>
    </lineage>
</organism>
<dbReference type="Pfam" id="PF03883">
    <property type="entry name" value="H2O2_YaaD"/>
    <property type="match status" value="1"/>
</dbReference>
<evidence type="ECO:0000313" key="2">
    <source>
        <dbReference type="Proteomes" id="UP000635245"/>
    </source>
</evidence>
<dbReference type="GO" id="GO:0005829">
    <property type="term" value="C:cytosol"/>
    <property type="evidence" value="ECO:0007669"/>
    <property type="project" value="TreeGrafter"/>
</dbReference>
<comment type="caution">
    <text evidence="1">The sequence shown here is derived from an EMBL/GenBank/DDBJ whole genome shotgun (WGS) entry which is preliminary data.</text>
</comment>